<evidence type="ECO:0000313" key="7">
    <source>
        <dbReference type="EMBL" id="KAF2311229.1"/>
    </source>
</evidence>
<comment type="caution">
    <text evidence="7">The sequence shown here is derived from an EMBL/GenBank/DDBJ whole genome shotgun (WGS) entry which is preliminary data.</text>
</comment>
<proteinExistence type="predicted"/>
<dbReference type="Gene3D" id="2.170.150.80">
    <property type="entry name" value="NAC domain"/>
    <property type="match status" value="1"/>
</dbReference>
<dbReference type="GO" id="GO:0048731">
    <property type="term" value="P:system development"/>
    <property type="evidence" value="ECO:0007669"/>
    <property type="project" value="TreeGrafter"/>
</dbReference>
<evidence type="ECO:0000256" key="3">
    <source>
        <dbReference type="ARBA" id="ARBA00023163"/>
    </source>
</evidence>
<protein>
    <recommendedName>
        <fullName evidence="5">NAC domain-containing protein</fullName>
    </recommendedName>
</protein>
<reference evidence="7 8" key="1">
    <citation type="journal article" date="2020" name="Mol. Plant">
        <title>The Chromosome-Based Rubber Tree Genome Provides New Insights into Spurge Genome Evolution and Rubber Biosynthesis.</title>
        <authorList>
            <person name="Liu J."/>
            <person name="Shi C."/>
            <person name="Shi C.C."/>
            <person name="Li W."/>
            <person name="Zhang Q.J."/>
            <person name="Zhang Y."/>
            <person name="Li K."/>
            <person name="Lu H.F."/>
            <person name="Shi C."/>
            <person name="Zhu S.T."/>
            <person name="Xiao Z.Y."/>
            <person name="Nan H."/>
            <person name="Yue Y."/>
            <person name="Zhu X.G."/>
            <person name="Wu Y."/>
            <person name="Hong X.N."/>
            <person name="Fan G.Y."/>
            <person name="Tong Y."/>
            <person name="Zhang D."/>
            <person name="Mao C.L."/>
            <person name="Liu Y.L."/>
            <person name="Hao S.J."/>
            <person name="Liu W.Q."/>
            <person name="Lv M.Q."/>
            <person name="Zhang H.B."/>
            <person name="Liu Y."/>
            <person name="Hu-Tang G.R."/>
            <person name="Wang J.P."/>
            <person name="Wang J.H."/>
            <person name="Sun Y.H."/>
            <person name="Ni S.B."/>
            <person name="Chen W.B."/>
            <person name="Zhang X.C."/>
            <person name="Jiao Y.N."/>
            <person name="Eichler E.E."/>
            <person name="Li G.H."/>
            <person name="Liu X."/>
            <person name="Gao L.Z."/>
        </authorList>
    </citation>
    <scope>NUCLEOTIDE SEQUENCE [LARGE SCALE GENOMIC DNA]</scope>
    <source>
        <strain evidence="8">cv. GT1</strain>
        <tissue evidence="7">Leaf</tissue>
    </source>
</reference>
<dbReference type="EMBL" id="JAAGAX010000006">
    <property type="protein sequence ID" value="KAF2311216.1"/>
    <property type="molecule type" value="Genomic_DNA"/>
</dbReference>
<dbReference type="Pfam" id="PF02365">
    <property type="entry name" value="NAM"/>
    <property type="match status" value="1"/>
</dbReference>
<dbReference type="Proteomes" id="UP000467840">
    <property type="component" value="Chromosome 14"/>
</dbReference>
<evidence type="ECO:0000259" key="5">
    <source>
        <dbReference type="PROSITE" id="PS51005"/>
    </source>
</evidence>
<organism evidence="7 8">
    <name type="scientific">Hevea brasiliensis</name>
    <name type="common">Para rubber tree</name>
    <name type="synonym">Siphonia brasiliensis</name>
    <dbReference type="NCBI Taxonomy" id="3981"/>
    <lineage>
        <taxon>Eukaryota</taxon>
        <taxon>Viridiplantae</taxon>
        <taxon>Streptophyta</taxon>
        <taxon>Embryophyta</taxon>
        <taxon>Tracheophyta</taxon>
        <taxon>Spermatophyta</taxon>
        <taxon>Magnoliopsida</taxon>
        <taxon>eudicotyledons</taxon>
        <taxon>Gunneridae</taxon>
        <taxon>Pentapetalae</taxon>
        <taxon>rosids</taxon>
        <taxon>fabids</taxon>
        <taxon>Malpighiales</taxon>
        <taxon>Euphorbiaceae</taxon>
        <taxon>Crotonoideae</taxon>
        <taxon>Micrandreae</taxon>
        <taxon>Hevea</taxon>
    </lineage>
</organism>
<dbReference type="InterPro" id="IPR003441">
    <property type="entry name" value="NAC-dom"/>
</dbReference>
<keyword evidence="1" id="KW-0805">Transcription regulation</keyword>
<gene>
    <name evidence="6" type="ORF">GH714_020963</name>
    <name evidence="7" type="ORF">GH714_021072</name>
</gene>
<dbReference type="GO" id="GO:0006355">
    <property type="term" value="P:regulation of DNA-templated transcription"/>
    <property type="evidence" value="ECO:0007669"/>
    <property type="project" value="InterPro"/>
</dbReference>
<keyword evidence="2" id="KW-0238">DNA-binding</keyword>
<accession>A0A6A6MGV1</accession>
<dbReference type="GO" id="GO:0003677">
    <property type="term" value="F:DNA binding"/>
    <property type="evidence" value="ECO:0007669"/>
    <property type="project" value="UniProtKB-KW"/>
</dbReference>
<dbReference type="PANTHER" id="PTHR31719">
    <property type="entry name" value="NAC TRANSCRIPTION FACTOR 56"/>
    <property type="match status" value="1"/>
</dbReference>
<evidence type="ECO:0000256" key="2">
    <source>
        <dbReference type="ARBA" id="ARBA00023125"/>
    </source>
</evidence>
<evidence type="ECO:0000256" key="1">
    <source>
        <dbReference type="ARBA" id="ARBA00023015"/>
    </source>
</evidence>
<keyword evidence="3" id="KW-0804">Transcription</keyword>
<keyword evidence="8" id="KW-1185">Reference proteome</keyword>
<sequence>MDGQSEILTELPVGYRFLPTDEELVTHYLMNKVLYKPLPAHVAQDINASQFYSKPPNNIAYHNFFFVTVTFSCGEREWYFFIYLDADFLGENKAIRNVGDGIGFWKSSGQEKPICNSDGNVFALRFHFTYFSGTLSNAKKTHWKMDEYRLPTQCDTDHNFKPQCVDGKLFSCHGCLAITRSHWLPCGIGNAIALLQASLPDPAHFKFHLMKQLESAFGIQVHVSVNSAVIVVSGASLHFFDRTFRELIL</sequence>
<keyword evidence="4" id="KW-0539">Nucleus</keyword>
<feature type="domain" description="NAC" evidence="5">
    <location>
        <begin position="11"/>
        <end position="191"/>
    </location>
</feature>
<dbReference type="SUPFAM" id="SSF101941">
    <property type="entry name" value="NAC domain"/>
    <property type="match status" value="1"/>
</dbReference>
<dbReference type="PROSITE" id="PS51005">
    <property type="entry name" value="NAC"/>
    <property type="match status" value="1"/>
</dbReference>
<evidence type="ECO:0000313" key="8">
    <source>
        <dbReference type="Proteomes" id="UP000467840"/>
    </source>
</evidence>
<name>A0A6A6MGV1_HEVBR</name>
<dbReference type="InterPro" id="IPR036093">
    <property type="entry name" value="NAC_dom_sf"/>
</dbReference>
<evidence type="ECO:0000313" key="6">
    <source>
        <dbReference type="EMBL" id="KAF2311216.1"/>
    </source>
</evidence>
<dbReference type="PANTHER" id="PTHR31719:SF123">
    <property type="entry name" value="NAC DOMAIN-CONTAINING PROTEIN"/>
    <property type="match status" value="1"/>
</dbReference>
<dbReference type="EMBL" id="JAAGAX010000006">
    <property type="protein sequence ID" value="KAF2311229.1"/>
    <property type="molecule type" value="Genomic_DNA"/>
</dbReference>
<evidence type="ECO:0000256" key="4">
    <source>
        <dbReference type="ARBA" id="ARBA00023242"/>
    </source>
</evidence>
<dbReference type="AlphaFoldDB" id="A0A6A6MGV1"/>